<evidence type="ECO:0000256" key="1">
    <source>
        <dbReference type="SAM" id="Phobius"/>
    </source>
</evidence>
<comment type="caution">
    <text evidence="2">The sequence shown here is derived from an EMBL/GenBank/DDBJ whole genome shotgun (WGS) entry which is preliminary data.</text>
</comment>
<dbReference type="EMBL" id="JBEPSB010000001">
    <property type="protein sequence ID" value="MET4559042.1"/>
    <property type="molecule type" value="Genomic_DNA"/>
</dbReference>
<name>A0ABV2PDP1_9BACI</name>
<sequence length="29" mass="3139">MEKSKGFMITSFTISAVFLVAVITTIFGV</sequence>
<evidence type="ECO:0008006" key="4">
    <source>
        <dbReference type="Google" id="ProtNLM"/>
    </source>
</evidence>
<keyword evidence="1" id="KW-1133">Transmembrane helix</keyword>
<accession>A0ABV2PDP1</accession>
<keyword evidence="1" id="KW-0812">Transmembrane</keyword>
<evidence type="ECO:0000313" key="2">
    <source>
        <dbReference type="EMBL" id="MET4559042.1"/>
    </source>
</evidence>
<proteinExistence type="predicted"/>
<feature type="transmembrane region" description="Helical" evidence="1">
    <location>
        <begin position="7"/>
        <end position="27"/>
    </location>
</feature>
<gene>
    <name evidence="2" type="ORF">ABIA69_000185</name>
</gene>
<protein>
    <recommendedName>
        <fullName evidence="4">DUF4044 domain-containing protein</fullName>
    </recommendedName>
</protein>
<keyword evidence="3" id="KW-1185">Reference proteome</keyword>
<reference evidence="2 3" key="1">
    <citation type="submission" date="2024-06" db="EMBL/GenBank/DDBJ databases">
        <title>Sorghum-associated microbial communities from plants grown in Nebraska, USA.</title>
        <authorList>
            <person name="Schachtman D."/>
        </authorList>
    </citation>
    <scope>NUCLEOTIDE SEQUENCE [LARGE SCALE GENOMIC DNA]</scope>
    <source>
        <strain evidence="2 3">736</strain>
    </source>
</reference>
<dbReference type="Proteomes" id="UP001549363">
    <property type="component" value="Unassembled WGS sequence"/>
</dbReference>
<evidence type="ECO:0000313" key="3">
    <source>
        <dbReference type="Proteomes" id="UP001549363"/>
    </source>
</evidence>
<keyword evidence="1" id="KW-0472">Membrane</keyword>
<organism evidence="2 3">
    <name type="scientific">Lysinibacillus parviboronicapiens</name>
    <dbReference type="NCBI Taxonomy" id="436516"/>
    <lineage>
        <taxon>Bacteria</taxon>
        <taxon>Bacillati</taxon>
        <taxon>Bacillota</taxon>
        <taxon>Bacilli</taxon>
        <taxon>Bacillales</taxon>
        <taxon>Bacillaceae</taxon>
        <taxon>Lysinibacillus</taxon>
    </lineage>
</organism>